<dbReference type="AlphaFoldDB" id="A0AAD0YIM0"/>
<dbReference type="InterPro" id="IPR005467">
    <property type="entry name" value="His_kinase_dom"/>
</dbReference>
<dbReference type="InterPro" id="IPR013767">
    <property type="entry name" value="PAS_fold"/>
</dbReference>
<dbReference type="Gene3D" id="3.30.565.10">
    <property type="entry name" value="Histidine kinase-like ATPase, C-terminal domain"/>
    <property type="match status" value="1"/>
</dbReference>
<dbReference type="Proteomes" id="UP000274073">
    <property type="component" value="Chromosome"/>
</dbReference>
<evidence type="ECO:0000256" key="2">
    <source>
        <dbReference type="ARBA" id="ARBA00012438"/>
    </source>
</evidence>
<dbReference type="SUPFAM" id="SSF47384">
    <property type="entry name" value="Homodimeric domain of signal transducing histidine kinase"/>
    <property type="match status" value="1"/>
</dbReference>
<dbReference type="PANTHER" id="PTHR43304:SF1">
    <property type="entry name" value="PAC DOMAIN-CONTAINING PROTEIN"/>
    <property type="match status" value="1"/>
</dbReference>
<feature type="domain" description="PAS" evidence="7">
    <location>
        <begin position="270"/>
        <end position="340"/>
    </location>
</feature>
<dbReference type="SMART" id="SM00091">
    <property type="entry name" value="PAS"/>
    <property type="match status" value="3"/>
</dbReference>
<dbReference type="Proteomes" id="UP000281741">
    <property type="component" value="Chromosome"/>
</dbReference>
<dbReference type="InterPro" id="IPR013656">
    <property type="entry name" value="PAS_4"/>
</dbReference>
<sequence length="620" mass="71136">MKGFLEQNISQDSLVTLFSQAPVAICLLIGDNFSINSANPQMLELWGRDASVIGKSLFDVLPEIIDQGFKEILENVYRTGETFKGNKWSVFLEKHGQYDEHFFTFIFAPVYNDDKKIIGISIVATEVTDQIFSERKLKESEYRFEHLIKKSDYPIAIYSTEELFIEFANEKMLKTWGKSASVIGMKLEDALPELEGQPFLGLLKEIFVTGKTYSAKEDRADLVVEGRLQTFYYNFSYKPLKNSNGEVYAILNMAVDVTDLVLARKEIQEREKKFRDLADSMPQFVWTCDNKGEITYMNDSWYKYTGSTENENQTSLIKKMLRPETTEKINKAWEECIRTNTPFVMEYELEDPGQKGNYRWFLGRAVPNFSENGELKQWTGTFTDIDEFKQLETQKDNFLGIASHELKTPLTSLKLYTQYIKTNLEKAGDPKNANVAKRMDYQIDLLTGLINELLDVTKIQKGQMQLNESVFDFDKLVDEVVEEQQMTSRHKLFVSKSSVIGEVFADRHRIAQVMANLISNAIKYSPNADEVHISTSVYENQAQFNVRDFGIGIPEDKQSKVFEQYYRISGSKDYTFSGLGLGLYISSEIIKRTGGEIFVSSSEGEGSDFCFRIPKNKKLI</sequence>
<dbReference type="PRINTS" id="PR00344">
    <property type="entry name" value="BCTRLSENSOR"/>
</dbReference>
<dbReference type="InterPro" id="IPR003594">
    <property type="entry name" value="HATPase_dom"/>
</dbReference>
<evidence type="ECO:0000256" key="3">
    <source>
        <dbReference type="ARBA" id="ARBA00022553"/>
    </source>
</evidence>
<dbReference type="CDD" id="cd00130">
    <property type="entry name" value="PAS"/>
    <property type="match status" value="1"/>
</dbReference>
<dbReference type="EC" id="2.7.13.3" evidence="2"/>
<evidence type="ECO:0000313" key="10">
    <source>
        <dbReference type="EMBL" id="AZA96946.1"/>
    </source>
</evidence>
<dbReference type="Pfam" id="PF00989">
    <property type="entry name" value="PAS"/>
    <property type="match status" value="1"/>
</dbReference>
<dbReference type="CDD" id="cd00075">
    <property type="entry name" value="HATPase"/>
    <property type="match status" value="1"/>
</dbReference>
<evidence type="ECO:0000313" key="11">
    <source>
        <dbReference type="Proteomes" id="UP000274073"/>
    </source>
</evidence>
<dbReference type="CDD" id="cd00082">
    <property type="entry name" value="HisKA"/>
    <property type="match status" value="1"/>
</dbReference>
<dbReference type="Pfam" id="PF02518">
    <property type="entry name" value="HATPase_c"/>
    <property type="match status" value="1"/>
</dbReference>
<dbReference type="NCBIfam" id="TIGR00229">
    <property type="entry name" value="sensory_box"/>
    <property type="match status" value="1"/>
</dbReference>
<dbReference type="SUPFAM" id="SSF55785">
    <property type="entry name" value="PYP-like sensor domain (PAS domain)"/>
    <property type="match status" value="3"/>
</dbReference>
<evidence type="ECO:0000256" key="1">
    <source>
        <dbReference type="ARBA" id="ARBA00000085"/>
    </source>
</evidence>
<feature type="domain" description="PAC" evidence="8">
    <location>
        <begin position="343"/>
        <end position="397"/>
    </location>
</feature>
<dbReference type="GO" id="GO:0000155">
    <property type="term" value="F:phosphorelay sensor kinase activity"/>
    <property type="evidence" value="ECO:0007669"/>
    <property type="project" value="InterPro"/>
</dbReference>
<dbReference type="GO" id="GO:0006355">
    <property type="term" value="P:regulation of DNA-templated transcription"/>
    <property type="evidence" value="ECO:0007669"/>
    <property type="project" value="InterPro"/>
</dbReference>
<evidence type="ECO:0000259" key="6">
    <source>
        <dbReference type="PROSITE" id="PS50109"/>
    </source>
</evidence>
<keyword evidence="3" id="KW-0597">Phosphoprotein</keyword>
<dbReference type="InterPro" id="IPR003661">
    <property type="entry name" value="HisK_dim/P_dom"/>
</dbReference>
<dbReference type="InterPro" id="IPR036890">
    <property type="entry name" value="HATPase_C_sf"/>
</dbReference>
<dbReference type="PROSITE" id="PS50113">
    <property type="entry name" value="PAC"/>
    <property type="match status" value="2"/>
</dbReference>
<dbReference type="EMBL" id="CP033912">
    <property type="protein sequence ID" value="AZA96946.1"/>
    <property type="molecule type" value="Genomic_DNA"/>
</dbReference>
<evidence type="ECO:0000259" key="7">
    <source>
        <dbReference type="PROSITE" id="PS50112"/>
    </source>
</evidence>
<dbReference type="RefSeq" id="WP_123855232.1">
    <property type="nucleotide sequence ID" value="NZ_CP033912.1"/>
</dbReference>
<dbReference type="PANTHER" id="PTHR43304">
    <property type="entry name" value="PHYTOCHROME-LIKE PROTEIN CPH1"/>
    <property type="match status" value="1"/>
</dbReference>
<dbReference type="FunFam" id="3.30.450.20:FF:000099">
    <property type="entry name" value="Sensory box sensor histidine kinase"/>
    <property type="match status" value="1"/>
</dbReference>
<dbReference type="InterPro" id="IPR035965">
    <property type="entry name" value="PAS-like_dom_sf"/>
</dbReference>
<evidence type="ECO:0000313" key="12">
    <source>
        <dbReference type="Proteomes" id="UP000281741"/>
    </source>
</evidence>
<evidence type="ECO:0000256" key="5">
    <source>
        <dbReference type="ARBA" id="ARBA00022777"/>
    </source>
</evidence>
<keyword evidence="5" id="KW-0418">Kinase</keyword>
<proteinExistence type="predicted"/>
<dbReference type="SMART" id="SM00388">
    <property type="entry name" value="HisKA"/>
    <property type="match status" value="1"/>
</dbReference>
<dbReference type="InterPro" id="IPR000014">
    <property type="entry name" value="PAS"/>
</dbReference>
<dbReference type="Pfam" id="PF08448">
    <property type="entry name" value="PAS_4"/>
    <property type="match status" value="2"/>
</dbReference>
<comment type="catalytic activity">
    <reaction evidence="1">
        <text>ATP + protein L-histidine = ADP + protein N-phospho-L-histidine.</text>
        <dbReference type="EC" id="2.7.13.3"/>
    </reaction>
</comment>
<organism evidence="9 11">
    <name type="scientific">Chryseobacterium shandongense</name>
    <dbReference type="NCBI Taxonomy" id="1493872"/>
    <lineage>
        <taxon>Bacteria</taxon>
        <taxon>Pseudomonadati</taxon>
        <taxon>Bacteroidota</taxon>
        <taxon>Flavobacteriia</taxon>
        <taxon>Flavobacteriales</taxon>
        <taxon>Weeksellaceae</taxon>
        <taxon>Chryseobacterium group</taxon>
        <taxon>Chryseobacterium</taxon>
    </lineage>
</organism>
<accession>A0AAD0YIM0</accession>
<dbReference type="InterPro" id="IPR000700">
    <property type="entry name" value="PAS-assoc_C"/>
</dbReference>
<dbReference type="InterPro" id="IPR036097">
    <property type="entry name" value="HisK_dim/P_sf"/>
</dbReference>
<dbReference type="Gene3D" id="1.10.287.130">
    <property type="match status" value="1"/>
</dbReference>
<evidence type="ECO:0000256" key="4">
    <source>
        <dbReference type="ARBA" id="ARBA00022679"/>
    </source>
</evidence>
<dbReference type="SUPFAM" id="SSF55874">
    <property type="entry name" value="ATPase domain of HSP90 chaperone/DNA topoisomerase II/histidine kinase"/>
    <property type="match status" value="1"/>
</dbReference>
<dbReference type="Pfam" id="PF00512">
    <property type="entry name" value="HisKA"/>
    <property type="match status" value="1"/>
</dbReference>
<dbReference type="Gene3D" id="3.30.450.20">
    <property type="entry name" value="PAS domain"/>
    <property type="match status" value="3"/>
</dbReference>
<dbReference type="PROSITE" id="PS50112">
    <property type="entry name" value="PAS"/>
    <property type="match status" value="1"/>
</dbReference>
<feature type="domain" description="Histidine kinase" evidence="6">
    <location>
        <begin position="401"/>
        <end position="617"/>
    </location>
</feature>
<dbReference type="FunFam" id="3.30.565.10:FF:000006">
    <property type="entry name" value="Sensor histidine kinase WalK"/>
    <property type="match status" value="1"/>
</dbReference>
<name>A0AAD0YIM0_9FLAO</name>
<keyword evidence="4" id="KW-0808">Transferase</keyword>
<dbReference type="SMART" id="SM00387">
    <property type="entry name" value="HATPase_c"/>
    <property type="match status" value="1"/>
</dbReference>
<dbReference type="PROSITE" id="PS50109">
    <property type="entry name" value="HIS_KIN"/>
    <property type="match status" value="1"/>
</dbReference>
<evidence type="ECO:0000313" key="9">
    <source>
        <dbReference type="EMBL" id="AZA88403.1"/>
    </source>
</evidence>
<dbReference type="InterPro" id="IPR004358">
    <property type="entry name" value="Sig_transdc_His_kin-like_C"/>
</dbReference>
<dbReference type="EMBL" id="CP033915">
    <property type="protein sequence ID" value="AZA88403.1"/>
    <property type="molecule type" value="Genomic_DNA"/>
</dbReference>
<protein>
    <recommendedName>
        <fullName evidence="2">histidine kinase</fullName>
        <ecNumber evidence="2">2.7.13.3</ecNumber>
    </recommendedName>
</protein>
<gene>
    <name evidence="9" type="ORF">EG349_17300</name>
    <name evidence="10" type="ORF">EG353_15990</name>
</gene>
<reference evidence="11 12" key="1">
    <citation type="submission" date="2018-11" db="EMBL/GenBank/DDBJ databases">
        <title>Proposal to divide the Flavobacteriaceae and reorganize its genera based on Amino Acid Identity values calculated from whole genome sequences.</title>
        <authorList>
            <person name="Nicholson A.C."/>
            <person name="Gulvik C.A."/>
            <person name="Whitney A.M."/>
            <person name="Humrighouse B.W."/>
            <person name="Bell M."/>
            <person name="Holmes B."/>
            <person name="Steigerwalt A.G."/>
            <person name="Villarma A."/>
            <person name="Sheth M."/>
            <person name="Batra D."/>
            <person name="Pryor J."/>
            <person name="Bernardet J.-F."/>
            <person name="Hugo C."/>
            <person name="Kampfer P."/>
            <person name="Newman J."/>
            <person name="McQuiston J.R."/>
        </authorList>
    </citation>
    <scope>NUCLEOTIDE SEQUENCE [LARGE SCALE GENOMIC DNA]</scope>
    <source>
        <strain evidence="9 11">G0207</strain>
        <strain evidence="10 12">H5143</strain>
    </source>
</reference>
<dbReference type="InterPro" id="IPR052162">
    <property type="entry name" value="Sensor_kinase/Photoreceptor"/>
</dbReference>
<keyword evidence="12" id="KW-1185">Reference proteome</keyword>
<evidence type="ECO:0000259" key="8">
    <source>
        <dbReference type="PROSITE" id="PS50113"/>
    </source>
</evidence>
<feature type="domain" description="PAC" evidence="8">
    <location>
        <begin position="214"/>
        <end position="269"/>
    </location>
</feature>